<dbReference type="Proteomes" id="UP000186102">
    <property type="component" value="Unassembled WGS sequence"/>
</dbReference>
<reference evidence="2 3" key="1">
    <citation type="submission" date="2016-09" db="EMBL/GenBank/DDBJ databases">
        <title>Complete genome of Desulfosporosinus sp. OL.</title>
        <authorList>
            <person name="Mardanov A."/>
            <person name="Beletsky A."/>
            <person name="Panova A."/>
            <person name="Karnachuk O."/>
            <person name="Ravin N."/>
        </authorList>
    </citation>
    <scope>NUCLEOTIDE SEQUENCE [LARGE SCALE GENOMIC DNA]</scope>
    <source>
        <strain evidence="2 3">OL</strain>
    </source>
</reference>
<dbReference type="EMBL" id="MLBF01000037">
    <property type="protein sequence ID" value="OLN28982.1"/>
    <property type="molecule type" value="Genomic_DNA"/>
</dbReference>
<keyword evidence="1" id="KW-0472">Membrane</keyword>
<organism evidence="2 3">
    <name type="scientific">Desulfosporosinus metallidurans</name>
    <dbReference type="NCBI Taxonomy" id="1888891"/>
    <lineage>
        <taxon>Bacteria</taxon>
        <taxon>Bacillati</taxon>
        <taxon>Bacillota</taxon>
        <taxon>Clostridia</taxon>
        <taxon>Eubacteriales</taxon>
        <taxon>Desulfitobacteriaceae</taxon>
        <taxon>Desulfosporosinus</taxon>
    </lineage>
</organism>
<feature type="transmembrane region" description="Helical" evidence="1">
    <location>
        <begin position="7"/>
        <end position="27"/>
    </location>
</feature>
<proteinExistence type="predicted"/>
<dbReference type="RefSeq" id="WP_170871553.1">
    <property type="nucleotide sequence ID" value="NZ_MLBF01000037.1"/>
</dbReference>
<sequence>MNNRKKLIELFIYVLIVVIGIILLFTANLKKQENKPYDGGVSVAAVSFE</sequence>
<dbReference type="STRING" id="1888891.DSOL_3793"/>
<name>A0A1Q8QNV9_9FIRM</name>
<comment type="caution">
    <text evidence="2">The sequence shown here is derived from an EMBL/GenBank/DDBJ whole genome shotgun (WGS) entry which is preliminary data.</text>
</comment>
<protein>
    <submittedName>
        <fullName evidence="2">Uncharacterized protein</fullName>
    </submittedName>
</protein>
<evidence type="ECO:0000313" key="2">
    <source>
        <dbReference type="EMBL" id="OLN28982.1"/>
    </source>
</evidence>
<accession>A0A1Q8QNV9</accession>
<evidence type="ECO:0000313" key="3">
    <source>
        <dbReference type="Proteomes" id="UP000186102"/>
    </source>
</evidence>
<evidence type="ECO:0000256" key="1">
    <source>
        <dbReference type="SAM" id="Phobius"/>
    </source>
</evidence>
<keyword evidence="3" id="KW-1185">Reference proteome</keyword>
<keyword evidence="1" id="KW-0812">Transmembrane</keyword>
<gene>
    <name evidence="2" type="ORF">DSOL_3793</name>
</gene>
<keyword evidence="1" id="KW-1133">Transmembrane helix</keyword>
<dbReference type="AlphaFoldDB" id="A0A1Q8QNV9"/>